<dbReference type="GO" id="GO:0004672">
    <property type="term" value="F:protein kinase activity"/>
    <property type="evidence" value="ECO:0007669"/>
    <property type="project" value="InterPro"/>
</dbReference>
<organism evidence="3 4">
    <name type="scientific">Neolentinus lepideus HHB14362 ss-1</name>
    <dbReference type="NCBI Taxonomy" id="1314782"/>
    <lineage>
        <taxon>Eukaryota</taxon>
        <taxon>Fungi</taxon>
        <taxon>Dikarya</taxon>
        <taxon>Basidiomycota</taxon>
        <taxon>Agaricomycotina</taxon>
        <taxon>Agaricomycetes</taxon>
        <taxon>Gloeophyllales</taxon>
        <taxon>Gloeophyllaceae</taxon>
        <taxon>Neolentinus</taxon>
    </lineage>
</organism>
<dbReference type="InterPro" id="IPR011009">
    <property type="entry name" value="Kinase-like_dom_sf"/>
</dbReference>
<sequence>MQDHLVSEHLGVVPDVRALPHMRKAPVTSSPSTPDRGSISTQSQALETVQDTPHGVSSDAHHHFHVDALQGALEAELEAAWVAGLTDFLKRFTSRGHMPDMPKDSEIDDFLERYEGYSTKDKKWNMVPVDPERENSSLYDPLIAQINVILQHFKRGTHTAVGTYAKEMPHVHHVYQTALKTKPDITLMGYSPYLAKDQVIPDPPRYTHCLAPIEVKRETGVRWNHDRLQLAVYARECLVQQPNRNFVYGVLLTEKRLLLFQFDRAGALFSPWINFHTDARMFIKIILALSTAHLDKLGFDMRIYWDGSSRYFKSDAPEPKLYSIHDPYKPFRRHTIRGRGTTCWILNDDDTMKKCILKLAWRTKEREPEHVFLTKIRKENEKRKKAGQNAIPGVGTVISYGESTEVSKLRFDLPMKEEDGRDVSERMYYWTLQPYYGQPLEKAPSVLQSLRAFYDILQGGFELWKLGILHRDISTRNMLFNPDPDAEPGQRGFLIDFDMAIDLKRTASLAGKDLRTGTRVFQSIKVLEGLGVHDYLDDLESNFWAYTWIACTSESPGVPRAGIPSELMDWGSPNLDSAIRSKENFLLDDESYRLVSPKMGQPVQQMVAFLALFFRQKALPRIAPLKNANSARDPFVKAYIEKKTSQGGIHATYGATQMLDAEAKEWFDEVTSAVKDAINDEEEASRRSSVLNLVSASDKAQPTLVLKLPGYGQQREATTQDLIKFQKGLKSKLPDDGSSSSSSSSKKRVLIPEGSPSARATKTRQAKKAKQV</sequence>
<evidence type="ECO:0000313" key="3">
    <source>
        <dbReference type="EMBL" id="KZT25161.1"/>
    </source>
</evidence>
<dbReference type="InterPro" id="IPR040976">
    <property type="entry name" value="Pkinase_fungal"/>
</dbReference>
<dbReference type="EMBL" id="KV425573">
    <property type="protein sequence ID" value="KZT25161.1"/>
    <property type="molecule type" value="Genomic_DNA"/>
</dbReference>
<evidence type="ECO:0000259" key="2">
    <source>
        <dbReference type="Pfam" id="PF17667"/>
    </source>
</evidence>
<dbReference type="InParanoid" id="A0A165SHB7"/>
<accession>A0A165SHB7</accession>
<dbReference type="Gene3D" id="1.10.510.10">
    <property type="entry name" value="Transferase(Phosphotransferase) domain 1"/>
    <property type="match status" value="1"/>
</dbReference>
<dbReference type="STRING" id="1314782.A0A165SHB7"/>
<dbReference type="PROSITE" id="PS00109">
    <property type="entry name" value="PROTEIN_KINASE_TYR"/>
    <property type="match status" value="1"/>
</dbReference>
<feature type="domain" description="Fungal-type protein kinase" evidence="2">
    <location>
        <begin position="198"/>
        <end position="549"/>
    </location>
</feature>
<name>A0A165SHB7_9AGAM</name>
<dbReference type="OrthoDB" id="5592585at2759"/>
<feature type="compositionally biased region" description="Basic residues" evidence="1">
    <location>
        <begin position="761"/>
        <end position="772"/>
    </location>
</feature>
<protein>
    <recommendedName>
        <fullName evidence="2">Fungal-type protein kinase domain-containing protein</fullName>
    </recommendedName>
</protein>
<dbReference type="Pfam" id="PF17667">
    <property type="entry name" value="Pkinase_fungal"/>
    <property type="match status" value="1"/>
</dbReference>
<feature type="region of interest" description="Disordered" evidence="1">
    <location>
        <begin position="728"/>
        <end position="772"/>
    </location>
</feature>
<dbReference type="PANTHER" id="PTHR38248">
    <property type="entry name" value="FUNK1 6"/>
    <property type="match status" value="1"/>
</dbReference>
<dbReference type="InterPro" id="IPR008266">
    <property type="entry name" value="Tyr_kinase_AS"/>
</dbReference>
<evidence type="ECO:0000313" key="4">
    <source>
        <dbReference type="Proteomes" id="UP000076761"/>
    </source>
</evidence>
<gene>
    <name evidence="3" type="ORF">NEOLEDRAFT_1241928</name>
</gene>
<reference evidence="3 4" key="1">
    <citation type="journal article" date="2016" name="Mol. Biol. Evol.">
        <title>Comparative Genomics of Early-Diverging Mushroom-Forming Fungi Provides Insights into the Origins of Lignocellulose Decay Capabilities.</title>
        <authorList>
            <person name="Nagy L.G."/>
            <person name="Riley R."/>
            <person name="Tritt A."/>
            <person name="Adam C."/>
            <person name="Daum C."/>
            <person name="Floudas D."/>
            <person name="Sun H."/>
            <person name="Yadav J.S."/>
            <person name="Pangilinan J."/>
            <person name="Larsson K.H."/>
            <person name="Matsuura K."/>
            <person name="Barry K."/>
            <person name="Labutti K."/>
            <person name="Kuo R."/>
            <person name="Ohm R.A."/>
            <person name="Bhattacharya S.S."/>
            <person name="Shirouzu T."/>
            <person name="Yoshinaga Y."/>
            <person name="Martin F.M."/>
            <person name="Grigoriev I.V."/>
            <person name="Hibbett D.S."/>
        </authorList>
    </citation>
    <scope>NUCLEOTIDE SEQUENCE [LARGE SCALE GENOMIC DNA]</scope>
    <source>
        <strain evidence="3 4">HHB14362 ss-1</strain>
    </source>
</reference>
<dbReference type="SUPFAM" id="SSF56112">
    <property type="entry name" value="Protein kinase-like (PK-like)"/>
    <property type="match status" value="1"/>
</dbReference>
<dbReference type="PANTHER" id="PTHR38248:SF2">
    <property type="entry name" value="FUNK1 11"/>
    <property type="match status" value="1"/>
</dbReference>
<feature type="compositionally biased region" description="Polar residues" evidence="1">
    <location>
        <begin position="27"/>
        <end position="51"/>
    </location>
</feature>
<dbReference type="AlphaFoldDB" id="A0A165SHB7"/>
<evidence type="ECO:0000256" key="1">
    <source>
        <dbReference type="SAM" id="MobiDB-lite"/>
    </source>
</evidence>
<proteinExistence type="predicted"/>
<feature type="region of interest" description="Disordered" evidence="1">
    <location>
        <begin position="17"/>
        <end position="59"/>
    </location>
</feature>
<keyword evidence="4" id="KW-1185">Reference proteome</keyword>
<dbReference type="Proteomes" id="UP000076761">
    <property type="component" value="Unassembled WGS sequence"/>
</dbReference>